<dbReference type="EC" id="1.11.1.10" evidence="2"/>
<feature type="compositionally biased region" description="Low complexity" evidence="1">
    <location>
        <begin position="130"/>
        <end position="140"/>
    </location>
</feature>
<protein>
    <submittedName>
        <fullName evidence="2">Non-heme chloroperoxidase</fullName>
        <ecNumber evidence="2">1.11.1.10</ecNumber>
    </submittedName>
</protein>
<dbReference type="EMBL" id="CADCWH010000059">
    <property type="protein sequence ID" value="CAA9544325.1"/>
    <property type="molecule type" value="Genomic_DNA"/>
</dbReference>
<name>A0A6J4U9K7_9BACT</name>
<reference evidence="2" key="1">
    <citation type="submission" date="2020-02" db="EMBL/GenBank/DDBJ databases">
        <authorList>
            <person name="Meier V. D."/>
        </authorList>
    </citation>
    <scope>NUCLEOTIDE SEQUENCE</scope>
    <source>
        <strain evidence="2">AVDCRST_MAG70</strain>
    </source>
</reference>
<proteinExistence type="predicted"/>
<feature type="compositionally biased region" description="Basic and acidic residues" evidence="1">
    <location>
        <begin position="1"/>
        <end position="21"/>
    </location>
</feature>
<feature type="region of interest" description="Disordered" evidence="1">
    <location>
        <begin position="1"/>
        <end position="170"/>
    </location>
</feature>
<feature type="compositionally biased region" description="Basic and acidic residues" evidence="1">
    <location>
        <begin position="235"/>
        <end position="251"/>
    </location>
</feature>
<evidence type="ECO:0000313" key="2">
    <source>
        <dbReference type="EMBL" id="CAA9544325.1"/>
    </source>
</evidence>
<feature type="compositionally biased region" description="Basic residues" evidence="1">
    <location>
        <begin position="150"/>
        <end position="161"/>
    </location>
</feature>
<feature type="non-terminal residue" evidence="2">
    <location>
        <position position="1"/>
    </location>
</feature>
<feature type="compositionally biased region" description="Basic residues" evidence="1">
    <location>
        <begin position="57"/>
        <end position="69"/>
    </location>
</feature>
<accession>A0A6J4U9K7</accession>
<gene>
    <name evidence="2" type="ORF">AVDCRST_MAG70-378</name>
</gene>
<feature type="non-terminal residue" evidence="2">
    <location>
        <position position="283"/>
    </location>
</feature>
<sequence>DHLHPHQRERERGHDSGRDPDLLQGLGVGPAGRLQPRLAAQRRRLGRPTPPGGCQRLPRRRPRPPRPRPLRPALGRQRHGHLRRRPGGADRGARPARRRPGRALHRRRRGDPLHRPPRHLPRRQGGAGGRDLAADAQDGGQPRGHPDRSLRRHPGRRRRRPLPVLPGPCRAVLRRQPAGRPGLAGHPGHVLAVVDAGRPQGRVRLHQGLLRDGPDRGPQAVRRADPDRPRRRRPDRADRRLGHALVQDRRGLGPQGLRGGAPRPDRHPQGAVQRRPAGVPGLL</sequence>
<feature type="compositionally biased region" description="Basic residues" evidence="1">
    <location>
        <begin position="94"/>
        <end position="122"/>
    </location>
</feature>
<organism evidence="2">
    <name type="scientific">uncultured Thermomicrobiales bacterium</name>
    <dbReference type="NCBI Taxonomy" id="1645740"/>
    <lineage>
        <taxon>Bacteria</taxon>
        <taxon>Pseudomonadati</taxon>
        <taxon>Thermomicrobiota</taxon>
        <taxon>Thermomicrobia</taxon>
        <taxon>Thermomicrobiales</taxon>
        <taxon>environmental samples</taxon>
    </lineage>
</organism>
<feature type="region of interest" description="Disordered" evidence="1">
    <location>
        <begin position="208"/>
        <end position="283"/>
    </location>
</feature>
<dbReference type="AlphaFoldDB" id="A0A6J4U9K7"/>
<evidence type="ECO:0000256" key="1">
    <source>
        <dbReference type="SAM" id="MobiDB-lite"/>
    </source>
</evidence>
<keyword evidence="2" id="KW-0575">Peroxidase</keyword>
<dbReference type="GO" id="GO:0016691">
    <property type="term" value="F:chloride peroxidase activity"/>
    <property type="evidence" value="ECO:0007669"/>
    <property type="project" value="UniProtKB-EC"/>
</dbReference>
<feature type="compositionally biased region" description="Basic residues" evidence="1">
    <location>
        <begin position="76"/>
        <end position="86"/>
    </location>
</feature>
<keyword evidence="2" id="KW-0560">Oxidoreductase</keyword>